<sequence>MARPDREDRTHGNEEPITRDEFNTAIEGLRKMILTLGNQARPDEDKGEDRRNNDIPHDTLVKKIAMRSRRKKFMMIMPNLVTNAKKTIA</sequence>
<accession>A0AAD5F4T2</accession>
<protein>
    <submittedName>
        <fullName evidence="2">Uncharacterized protein</fullName>
    </submittedName>
</protein>
<name>A0AAD5F4T2_PRUDU</name>
<comment type="caution">
    <text evidence="2">The sequence shown here is derived from an EMBL/GenBank/DDBJ whole genome shotgun (WGS) entry which is preliminary data.</text>
</comment>
<evidence type="ECO:0000313" key="2">
    <source>
        <dbReference type="EMBL" id="KAI5353311.1"/>
    </source>
</evidence>
<feature type="region of interest" description="Disordered" evidence="1">
    <location>
        <begin position="37"/>
        <end position="57"/>
    </location>
</feature>
<dbReference type="EMBL" id="JAJFAZ020000001">
    <property type="protein sequence ID" value="KAI5353311.1"/>
    <property type="molecule type" value="Genomic_DNA"/>
</dbReference>
<feature type="compositionally biased region" description="Basic and acidic residues" evidence="1">
    <location>
        <begin position="41"/>
        <end position="57"/>
    </location>
</feature>
<gene>
    <name evidence="2" type="ORF">L3X38_006204</name>
</gene>
<organism evidence="2 3">
    <name type="scientific">Prunus dulcis</name>
    <name type="common">Almond</name>
    <name type="synonym">Amygdalus dulcis</name>
    <dbReference type="NCBI Taxonomy" id="3755"/>
    <lineage>
        <taxon>Eukaryota</taxon>
        <taxon>Viridiplantae</taxon>
        <taxon>Streptophyta</taxon>
        <taxon>Embryophyta</taxon>
        <taxon>Tracheophyta</taxon>
        <taxon>Spermatophyta</taxon>
        <taxon>Magnoliopsida</taxon>
        <taxon>eudicotyledons</taxon>
        <taxon>Gunneridae</taxon>
        <taxon>Pentapetalae</taxon>
        <taxon>rosids</taxon>
        <taxon>fabids</taxon>
        <taxon>Rosales</taxon>
        <taxon>Rosaceae</taxon>
        <taxon>Amygdaloideae</taxon>
        <taxon>Amygdaleae</taxon>
        <taxon>Prunus</taxon>
    </lineage>
</organism>
<keyword evidence="3" id="KW-1185">Reference proteome</keyword>
<evidence type="ECO:0000313" key="3">
    <source>
        <dbReference type="Proteomes" id="UP001054821"/>
    </source>
</evidence>
<evidence type="ECO:0000256" key="1">
    <source>
        <dbReference type="SAM" id="MobiDB-lite"/>
    </source>
</evidence>
<reference evidence="2 3" key="1">
    <citation type="journal article" date="2022" name="G3 (Bethesda)">
        <title>Whole-genome sequence and methylome profiling of the almond [Prunus dulcis (Mill.) D.A. Webb] cultivar 'Nonpareil'.</title>
        <authorList>
            <person name="D'Amico-Willman K.M."/>
            <person name="Ouma W.Z."/>
            <person name="Meulia T."/>
            <person name="Sideli G.M."/>
            <person name="Gradziel T.M."/>
            <person name="Fresnedo-Ramirez J."/>
        </authorList>
    </citation>
    <scope>NUCLEOTIDE SEQUENCE [LARGE SCALE GENOMIC DNA]</scope>
    <source>
        <strain evidence="2">Clone GOH B32 T37-40</strain>
    </source>
</reference>
<dbReference type="Proteomes" id="UP001054821">
    <property type="component" value="Chromosome 1"/>
</dbReference>
<dbReference type="AlphaFoldDB" id="A0AAD5F4T2"/>
<proteinExistence type="predicted"/>